<organism evidence="1 2">
    <name type="scientific">Mucuna pruriens</name>
    <name type="common">Velvet bean</name>
    <name type="synonym">Dolichos pruriens</name>
    <dbReference type="NCBI Taxonomy" id="157652"/>
    <lineage>
        <taxon>Eukaryota</taxon>
        <taxon>Viridiplantae</taxon>
        <taxon>Streptophyta</taxon>
        <taxon>Embryophyta</taxon>
        <taxon>Tracheophyta</taxon>
        <taxon>Spermatophyta</taxon>
        <taxon>Magnoliopsida</taxon>
        <taxon>eudicotyledons</taxon>
        <taxon>Gunneridae</taxon>
        <taxon>Pentapetalae</taxon>
        <taxon>rosids</taxon>
        <taxon>fabids</taxon>
        <taxon>Fabales</taxon>
        <taxon>Fabaceae</taxon>
        <taxon>Papilionoideae</taxon>
        <taxon>50 kb inversion clade</taxon>
        <taxon>NPAAA clade</taxon>
        <taxon>indigoferoid/millettioid clade</taxon>
        <taxon>Phaseoleae</taxon>
        <taxon>Mucuna</taxon>
    </lineage>
</organism>
<comment type="caution">
    <text evidence="1">The sequence shown here is derived from an EMBL/GenBank/DDBJ whole genome shotgun (WGS) entry which is preliminary data.</text>
</comment>
<name>A0A371EWL5_MUCPR</name>
<gene>
    <name evidence="1" type="ORF">CR513_50332</name>
</gene>
<feature type="non-terminal residue" evidence="1">
    <location>
        <position position="1"/>
    </location>
</feature>
<evidence type="ECO:0000313" key="2">
    <source>
        <dbReference type="Proteomes" id="UP000257109"/>
    </source>
</evidence>
<dbReference type="OrthoDB" id="1742098at2759"/>
<accession>A0A371EWL5</accession>
<keyword evidence="2" id="KW-1185">Reference proteome</keyword>
<dbReference type="EMBL" id="QJKJ01011708">
    <property type="protein sequence ID" value="RDX70437.1"/>
    <property type="molecule type" value="Genomic_DNA"/>
</dbReference>
<sequence length="72" mass="8348">MSITSSKEVWSTLQEEFQGRKIFDKKIIEKILIFVAHKYNTMVTTIEQTKDLSTLLMTELMGSLEAYKQGMN</sequence>
<dbReference type="AlphaFoldDB" id="A0A371EWL5"/>
<reference evidence="1" key="1">
    <citation type="submission" date="2018-05" db="EMBL/GenBank/DDBJ databases">
        <title>Draft genome of Mucuna pruriens seed.</title>
        <authorList>
            <person name="Nnadi N.E."/>
            <person name="Vos R."/>
            <person name="Hasami M.H."/>
            <person name="Devisetty U.K."/>
            <person name="Aguiy J.C."/>
        </authorList>
    </citation>
    <scope>NUCLEOTIDE SEQUENCE [LARGE SCALE GENOMIC DNA]</scope>
    <source>
        <strain evidence="1">JCA_2017</strain>
    </source>
</reference>
<dbReference type="Proteomes" id="UP000257109">
    <property type="component" value="Unassembled WGS sequence"/>
</dbReference>
<proteinExistence type="predicted"/>
<protein>
    <submittedName>
        <fullName evidence="1">Uncharacterized protein</fullName>
    </submittedName>
</protein>
<evidence type="ECO:0000313" key="1">
    <source>
        <dbReference type="EMBL" id="RDX70437.1"/>
    </source>
</evidence>